<proteinExistence type="predicted"/>
<dbReference type="PANTHER" id="PTHR43845:SF1">
    <property type="entry name" value="BLR5969 PROTEIN"/>
    <property type="match status" value="1"/>
</dbReference>
<dbReference type="Gene3D" id="3.40.50.12780">
    <property type="entry name" value="N-terminal domain of ligase-like"/>
    <property type="match status" value="1"/>
</dbReference>
<dbReference type="AlphaFoldDB" id="A0A9P5HSF7"/>
<protein>
    <submittedName>
        <fullName evidence="1">Uncharacterized protein</fullName>
    </submittedName>
</protein>
<evidence type="ECO:0000313" key="2">
    <source>
        <dbReference type="Proteomes" id="UP000710849"/>
    </source>
</evidence>
<dbReference type="EMBL" id="RCSW01000053">
    <property type="protein sequence ID" value="KAF7916068.1"/>
    <property type="molecule type" value="Genomic_DNA"/>
</dbReference>
<comment type="caution">
    <text evidence="1">The sequence shown here is derived from an EMBL/GenBank/DDBJ whole genome shotgun (WGS) entry which is preliminary data.</text>
</comment>
<reference evidence="1 2" key="1">
    <citation type="journal article" date="2020" name="Genome Biol. Evol.">
        <title>Comparative genomics of Sclerotiniaceae.</title>
        <authorList>
            <person name="Valero Jimenez C.A."/>
            <person name="Steentjes M."/>
            <person name="Scholten O.E."/>
            <person name="Van Kan J.A.L."/>
        </authorList>
    </citation>
    <scope>NUCLEOTIDE SEQUENCE [LARGE SCALE GENOMIC DNA]</scope>
    <source>
        <strain evidence="1 2">MUCL 94</strain>
    </source>
</reference>
<sequence>MAKGTYSLAEVLAVAKNHPFYNETVIYPADSQTVTKFQNSTRSKEKELDLQQQPLLDKKILYKSIERLTHDVDPRNTYRHGSYMSITGGGSGAIPMMFAVDVHENRRQRARMGDLLRICGVIEPKDLVLSTHLAGGFYRSLDLTTEIIENAGGTVLSAGAYMPPAEVLQSLANYHVNALTGDGSQIVQTVQHISMMAKEDRERIVLNKIIYTSEPLTGPQRIFIKSVLGDVMIFSIMGSAEAGPWAISNPKLTGEQNVTEITTDFIFDTRSMLLEIFPQDPPSVSDDIAPLISECLSQGEKGLIVQTSLQRLRNPLVRYITGDIGSIHPLPDTASVVDPEFDRKFLRILRMQGRDRRFSFKWYAAYFEFQRIEAFMQEKEYGILQWQIILDRLDDIPQASLEIRLLRSPPRDDIFSVQTLTERLESFFLIIPENKHLARIVFLDNLDGFERSNTAGKVIKFVDRWH</sequence>
<accession>A0A9P5HSF7</accession>
<evidence type="ECO:0000313" key="1">
    <source>
        <dbReference type="EMBL" id="KAF7916068.1"/>
    </source>
</evidence>
<gene>
    <name evidence="1" type="ORF">EAE97_012159</name>
</gene>
<dbReference type="GeneID" id="62155746"/>
<name>A0A9P5HSF7_9HELO</name>
<dbReference type="PANTHER" id="PTHR43845">
    <property type="entry name" value="BLR5969 PROTEIN"/>
    <property type="match status" value="1"/>
</dbReference>
<keyword evidence="2" id="KW-1185">Reference proteome</keyword>
<organism evidence="1 2">
    <name type="scientific">Botrytis byssoidea</name>
    <dbReference type="NCBI Taxonomy" id="139641"/>
    <lineage>
        <taxon>Eukaryota</taxon>
        <taxon>Fungi</taxon>
        <taxon>Dikarya</taxon>
        <taxon>Ascomycota</taxon>
        <taxon>Pezizomycotina</taxon>
        <taxon>Leotiomycetes</taxon>
        <taxon>Helotiales</taxon>
        <taxon>Sclerotiniaceae</taxon>
        <taxon>Botrytis</taxon>
    </lineage>
</organism>
<dbReference type="Proteomes" id="UP000710849">
    <property type="component" value="Unassembled WGS sequence"/>
</dbReference>
<dbReference type="InterPro" id="IPR042099">
    <property type="entry name" value="ANL_N_sf"/>
</dbReference>
<dbReference type="RefSeq" id="XP_038726500.1">
    <property type="nucleotide sequence ID" value="XM_038882673.1"/>
</dbReference>